<accession>A0A0Q3U5Y7</accession>
<gene>
    <name evidence="1" type="ORF">AAES_01745</name>
</gene>
<comment type="caution">
    <text evidence="1">The sequence shown here is derived from an EMBL/GenBank/DDBJ whole genome shotgun (WGS) entry which is preliminary data.</text>
</comment>
<dbReference type="Proteomes" id="UP000051836">
    <property type="component" value="Unassembled WGS sequence"/>
</dbReference>
<sequence>MNGVREAKEFVLANVHASIEYFCMKEEENILLNDHTQKLVDVKSVPARSPGQPSISIIRFQKANRREDDVQHTRCTNRANKGSLVSQQTPESLEAVTDTGIRFCCLVIFNGEHPVGHNLV</sequence>
<protein>
    <submittedName>
        <fullName evidence="1">Uncharacterized protein</fullName>
    </submittedName>
</protein>
<reference evidence="1 2" key="1">
    <citation type="submission" date="2015-10" db="EMBL/GenBank/DDBJ databases">
        <authorList>
            <person name="Gilbert D.G."/>
        </authorList>
    </citation>
    <scope>NUCLEOTIDE SEQUENCE [LARGE SCALE GENOMIC DNA]</scope>
    <source>
        <strain evidence="1">FVVF132</strain>
    </source>
</reference>
<organism evidence="1 2">
    <name type="scientific">Amazona aestiva</name>
    <name type="common">Blue-fronted Amazon parrot</name>
    <dbReference type="NCBI Taxonomy" id="12930"/>
    <lineage>
        <taxon>Eukaryota</taxon>
        <taxon>Metazoa</taxon>
        <taxon>Chordata</taxon>
        <taxon>Craniata</taxon>
        <taxon>Vertebrata</taxon>
        <taxon>Euteleostomi</taxon>
        <taxon>Archelosauria</taxon>
        <taxon>Archosauria</taxon>
        <taxon>Dinosauria</taxon>
        <taxon>Saurischia</taxon>
        <taxon>Theropoda</taxon>
        <taxon>Coelurosauria</taxon>
        <taxon>Aves</taxon>
        <taxon>Neognathae</taxon>
        <taxon>Neoaves</taxon>
        <taxon>Telluraves</taxon>
        <taxon>Australaves</taxon>
        <taxon>Psittaciformes</taxon>
        <taxon>Psittacidae</taxon>
        <taxon>Amazona</taxon>
    </lineage>
</organism>
<dbReference type="AlphaFoldDB" id="A0A0Q3U5Y7"/>
<proteinExistence type="predicted"/>
<evidence type="ECO:0000313" key="2">
    <source>
        <dbReference type="Proteomes" id="UP000051836"/>
    </source>
</evidence>
<keyword evidence="2" id="KW-1185">Reference proteome</keyword>
<evidence type="ECO:0000313" key="1">
    <source>
        <dbReference type="EMBL" id="KQL61158.1"/>
    </source>
</evidence>
<dbReference type="EMBL" id="LMAW01000015">
    <property type="protein sequence ID" value="KQL61158.1"/>
    <property type="molecule type" value="Genomic_DNA"/>
</dbReference>
<name>A0A0Q3U5Y7_AMAAE</name>